<evidence type="ECO:0000256" key="3">
    <source>
        <dbReference type="ARBA" id="ARBA00023163"/>
    </source>
</evidence>
<dbReference type="RefSeq" id="WP_248908581.1">
    <property type="nucleotide sequence ID" value="NZ_CP109979.1"/>
</dbReference>
<dbReference type="NCBIfam" id="NF003054">
    <property type="entry name" value="PRK03975.1-1"/>
    <property type="match status" value="1"/>
</dbReference>
<evidence type="ECO:0000313" key="5">
    <source>
        <dbReference type="EMBL" id="MFC7191038.1"/>
    </source>
</evidence>
<dbReference type="GO" id="GO:0003677">
    <property type="term" value="F:DNA binding"/>
    <property type="evidence" value="ECO:0007669"/>
    <property type="project" value="UniProtKB-KW"/>
</dbReference>
<dbReference type="AlphaFoldDB" id="A0ABD5YPB7"/>
<organism evidence="5 6">
    <name type="scientific">Halocatena marina</name>
    <dbReference type="NCBI Taxonomy" id="2934937"/>
    <lineage>
        <taxon>Archaea</taxon>
        <taxon>Methanobacteriati</taxon>
        <taxon>Methanobacteriota</taxon>
        <taxon>Stenosarchaea group</taxon>
        <taxon>Halobacteria</taxon>
        <taxon>Halobacteriales</taxon>
        <taxon>Natronomonadaceae</taxon>
        <taxon>Halocatena</taxon>
    </lineage>
</organism>
<dbReference type="PROSITE" id="PS50943">
    <property type="entry name" value="HTH_CROC1"/>
    <property type="match status" value="1"/>
</dbReference>
<dbReference type="Gene3D" id="3.30.1190.10">
    <property type="entry name" value="DNA-binding protein Tfx superfamily, archaea"/>
    <property type="match status" value="1"/>
</dbReference>
<keyword evidence="1" id="KW-0805">Transcription regulation</keyword>
<comment type="caution">
    <text evidence="5">The sequence shown here is derived from an EMBL/GenBank/DDBJ whole genome shotgun (WGS) entry which is preliminary data.</text>
</comment>
<dbReference type="InterPro" id="IPR007630">
    <property type="entry name" value="RNA_pol_sigma70_r4"/>
</dbReference>
<dbReference type="GeneID" id="76200715"/>
<evidence type="ECO:0000256" key="2">
    <source>
        <dbReference type="ARBA" id="ARBA00023125"/>
    </source>
</evidence>
<keyword evidence="6" id="KW-1185">Reference proteome</keyword>
<evidence type="ECO:0000313" key="6">
    <source>
        <dbReference type="Proteomes" id="UP001596417"/>
    </source>
</evidence>
<reference evidence="5 6" key="1">
    <citation type="journal article" date="2019" name="Int. J. Syst. Evol. Microbiol.">
        <title>The Global Catalogue of Microorganisms (GCM) 10K type strain sequencing project: providing services to taxonomists for standard genome sequencing and annotation.</title>
        <authorList>
            <consortium name="The Broad Institute Genomics Platform"/>
            <consortium name="The Broad Institute Genome Sequencing Center for Infectious Disease"/>
            <person name="Wu L."/>
            <person name="Ma J."/>
        </authorList>
    </citation>
    <scope>NUCLEOTIDE SEQUENCE [LARGE SCALE GENOMIC DNA]</scope>
    <source>
        <strain evidence="5 6">RDMS1</strain>
    </source>
</reference>
<protein>
    <submittedName>
        <fullName evidence="5">Tfx family DNA-binding protein</fullName>
    </submittedName>
</protein>
<evidence type="ECO:0000256" key="1">
    <source>
        <dbReference type="ARBA" id="ARBA00023015"/>
    </source>
</evidence>
<dbReference type="InterPro" id="IPR004645">
    <property type="entry name" value="Tfx_DNA-bd_arc"/>
</dbReference>
<dbReference type="Pfam" id="PF14601">
    <property type="entry name" value="TFX_C"/>
    <property type="match status" value="1"/>
</dbReference>
<dbReference type="EMBL" id="JBHTAX010000001">
    <property type="protein sequence ID" value="MFC7191038.1"/>
    <property type="molecule type" value="Genomic_DNA"/>
</dbReference>
<keyword evidence="2 5" id="KW-0238">DNA-binding</keyword>
<dbReference type="PIRSF" id="PIRSF004932">
    <property type="entry name" value="DNA_bind_Tfx"/>
    <property type="match status" value="1"/>
</dbReference>
<dbReference type="SUPFAM" id="SSF89915">
    <property type="entry name" value="DNA-binding protein Tfx"/>
    <property type="match status" value="1"/>
</dbReference>
<feature type="domain" description="HTH cro/C1-type" evidence="4">
    <location>
        <begin position="35"/>
        <end position="59"/>
    </location>
</feature>
<dbReference type="Proteomes" id="UP001596417">
    <property type="component" value="Unassembled WGS sequence"/>
</dbReference>
<dbReference type="NCBIfam" id="TIGR00721">
    <property type="entry name" value="tfx"/>
    <property type="match status" value="1"/>
</dbReference>
<keyword evidence="3" id="KW-0804">Transcription</keyword>
<gene>
    <name evidence="5" type="ORF">ACFQL7_15215</name>
</gene>
<dbReference type="InterPro" id="IPR001387">
    <property type="entry name" value="Cro/C1-type_HTH"/>
</dbReference>
<sequence>MTDRPDDSSLFERVGFDTDRSVLTYRQAEILCLREQDISQAEIADRLGTSRANVSNIESSARENVDKARETVAFVEAIEAPVQVTIETGSDLYDVPSTIYSACDEAGLKVNYAAPELMALVRDSAGDAIREREVCCELLIGITSDGQVRVRSS</sequence>
<accession>A0ABD5YPB7</accession>
<dbReference type="Pfam" id="PF04545">
    <property type="entry name" value="Sigma70_r4"/>
    <property type="match status" value="1"/>
</dbReference>
<dbReference type="InterPro" id="IPR018384">
    <property type="entry name" value="Tfx_DNA-bd_euryarc"/>
</dbReference>
<name>A0ABD5YPB7_9EURY</name>
<proteinExistence type="predicted"/>
<dbReference type="InterPro" id="IPR036657">
    <property type="entry name" value="Tfx_DNA-bd_sf_arc"/>
</dbReference>
<evidence type="ECO:0000259" key="4">
    <source>
        <dbReference type="PROSITE" id="PS50943"/>
    </source>
</evidence>
<dbReference type="InterPro" id="IPR029291">
    <property type="entry name" value="Tfx_C"/>
</dbReference>